<dbReference type="Proteomes" id="UP000230731">
    <property type="component" value="Unassembled WGS sequence"/>
</dbReference>
<dbReference type="InterPro" id="IPR004753">
    <property type="entry name" value="MreB"/>
</dbReference>
<dbReference type="NCBIfam" id="NF010539">
    <property type="entry name" value="PRK13927.1"/>
    <property type="match status" value="1"/>
</dbReference>
<dbReference type="InterPro" id="IPR043129">
    <property type="entry name" value="ATPase_NBD"/>
</dbReference>
<protein>
    <recommendedName>
        <fullName evidence="6">Cell shape-determining protein MreB</fullName>
    </recommendedName>
</protein>
<dbReference type="GO" id="GO:0005524">
    <property type="term" value="F:ATP binding"/>
    <property type="evidence" value="ECO:0007669"/>
    <property type="project" value="UniProtKB-KW"/>
</dbReference>
<dbReference type="CDD" id="cd10225">
    <property type="entry name" value="ASKHA_NBD_MreB-like"/>
    <property type="match status" value="1"/>
</dbReference>
<comment type="caution">
    <text evidence="7">The sequence shown here is derived from an EMBL/GenBank/DDBJ whole genome shotgun (WGS) entry which is preliminary data.</text>
</comment>
<comment type="subunit">
    <text evidence="6">Forms polymers.</text>
</comment>
<keyword evidence="2 6" id="KW-0547">Nucleotide-binding</keyword>
<dbReference type="GO" id="GO:0000902">
    <property type="term" value="P:cell morphogenesis"/>
    <property type="evidence" value="ECO:0007669"/>
    <property type="project" value="InterPro"/>
</dbReference>
<reference evidence="8" key="1">
    <citation type="submission" date="2017-09" db="EMBL/GenBank/DDBJ databases">
        <title>Depth-based differentiation of microbial function through sediment-hosted aquifers and enrichment of novel symbionts in the deep terrestrial subsurface.</title>
        <authorList>
            <person name="Probst A.J."/>
            <person name="Ladd B."/>
            <person name="Jarett J.K."/>
            <person name="Geller-Mcgrath D.E."/>
            <person name="Sieber C.M.K."/>
            <person name="Emerson J.B."/>
            <person name="Anantharaman K."/>
            <person name="Thomas B.C."/>
            <person name="Malmstrom R."/>
            <person name="Stieglmeier M."/>
            <person name="Klingl A."/>
            <person name="Woyke T."/>
            <person name="Ryan C.M."/>
            <person name="Banfield J.F."/>
        </authorList>
    </citation>
    <scope>NUCLEOTIDE SEQUENCE [LARGE SCALE GENOMIC DNA]</scope>
</reference>
<evidence type="ECO:0000256" key="6">
    <source>
        <dbReference type="HAMAP-Rule" id="MF_02207"/>
    </source>
</evidence>
<keyword evidence="4 6" id="KW-0133">Cell shape</keyword>
<evidence type="ECO:0000256" key="4">
    <source>
        <dbReference type="ARBA" id="ARBA00022960"/>
    </source>
</evidence>
<name>A0A2M6WYJ6_9BACT</name>
<dbReference type="PRINTS" id="PR01652">
    <property type="entry name" value="SHAPEPROTEIN"/>
</dbReference>
<keyword evidence="3 6" id="KW-0067">ATP-binding</keyword>
<comment type="caution">
    <text evidence="6">Lacks conserved residue(s) required for the propagation of feature annotation.</text>
</comment>
<dbReference type="Pfam" id="PF06723">
    <property type="entry name" value="MreB_Mbl"/>
    <property type="match status" value="1"/>
</dbReference>
<feature type="binding site" evidence="6">
    <location>
        <begin position="207"/>
        <end position="210"/>
    </location>
    <ligand>
        <name>ATP</name>
        <dbReference type="ChEBI" id="CHEBI:30616"/>
    </ligand>
</feature>
<dbReference type="NCBIfam" id="TIGR00904">
    <property type="entry name" value="mreB"/>
    <property type="match status" value="1"/>
</dbReference>
<evidence type="ECO:0000313" key="8">
    <source>
        <dbReference type="Proteomes" id="UP000230731"/>
    </source>
</evidence>
<sequence>MNMNITRKIAVDLGTTSTLMYVPKRGIVLNEPSVVAVSLDDNSVLAIGNEAKKMIGRTPEMIAAHQPLQDGVIADFRVTEAMLRYLIQKMGASVRLLRPEVLVAVPAGITSTERRAVVDAIMSAGARSAYLIKAPIAAAIGAGIPIGESSGHMIVDIGGGTTEVAIISLGGIVASHSARAGGRRFDEAIVEHIRKRYGVVCGEQTAEHIKITLGSALPEEEPRFMQVRGRDLASGLPKETRISSLEVTEALREPLEEALLAIKYVLQETPPELAADVIDKGIVVSGGGALLKNIDQLIARATAVPCYIADDPLVCVVKGAGAALENIEAYKRSVLLSK</sequence>
<dbReference type="PANTHER" id="PTHR42749:SF1">
    <property type="entry name" value="CELL SHAPE-DETERMINING PROTEIN MREB"/>
    <property type="match status" value="1"/>
</dbReference>
<organism evidence="7 8">
    <name type="scientific">Candidatus Andersenbacteria bacterium CG10_big_fil_rev_8_21_14_0_10_54_11</name>
    <dbReference type="NCBI Taxonomy" id="1974485"/>
    <lineage>
        <taxon>Bacteria</taxon>
        <taxon>Candidatus Anderseniibacteriota</taxon>
    </lineage>
</organism>
<evidence type="ECO:0000256" key="2">
    <source>
        <dbReference type="ARBA" id="ARBA00022741"/>
    </source>
</evidence>
<evidence type="ECO:0000256" key="1">
    <source>
        <dbReference type="ARBA" id="ARBA00022490"/>
    </source>
</evidence>
<dbReference type="InterPro" id="IPR056546">
    <property type="entry name" value="MreB_MamK-like"/>
</dbReference>
<comment type="function">
    <text evidence="6">Forms membrane-associated dynamic filaments that are essential for cell shape determination. Acts by regulating cell wall synthesis and cell elongation, and thus cell shape. A feedback loop between cell geometry and MreB localization may maintain elongated cell shape by targeting cell wall growth to regions of negative cell wall curvature.</text>
</comment>
<evidence type="ECO:0000256" key="5">
    <source>
        <dbReference type="ARBA" id="ARBA00023458"/>
    </source>
</evidence>
<feature type="binding site" evidence="6">
    <location>
        <begin position="287"/>
        <end position="290"/>
    </location>
    <ligand>
        <name>ATP</name>
        <dbReference type="ChEBI" id="CHEBI:30616"/>
    </ligand>
</feature>
<comment type="similarity">
    <text evidence="5 6">Belongs to the FtsA/MreB family.</text>
</comment>
<proteinExistence type="inferred from homology"/>
<dbReference type="AlphaFoldDB" id="A0A2M6WYJ6"/>
<dbReference type="HAMAP" id="MF_02207">
    <property type="entry name" value="MreB"/>
    <property type="match status" value="1"/>
</dbReference>
<dbReference type="SUPFAM" id="SSF53067">
    <property type="entry name" value="Actin-like ATPase domain"/>
    <property type="match status" value="2"/>
</dbReference>
<accession>A0A2M6WYJ6</accession>
<feature type="binding site" evidence="6">
    <location>
        <begin position="159"/>
        <end position="161"/>
    </location>
    <ligand>
        <name>ATP</name>
        <dbReference type="ChEBI" id="CHEBI:30616"/>
    </ligand>
</feature>
<dbReference type="GO" id="GO:0005737">
    <property type="term" value="C:cytoplasm"/>
    <property type="evidence" value="ECO:0007669"/>
    <property type="project" value="UniProtKB-SubCell"/>
</dbReference>
<evidence type="ECO:0000313" key="7">
    <source>
        <dbReference type="EMBL" id="PIT97827.1"/>
    </source>
</evidence>
<dbReference type="Gene3D" id="3.30.420.40">
    <property type="match status" value="3"/>
</dbReference>
<gene>
    <name evidence="6" type="primary">mreB</name>
    <name evidence="7" type="ORF">COT71_03985</name>
</gene>
<dbReference type="GO" id="GO:0008360">
    <property type="term" value="P:regulation of cell shape"/>
    <property type="evidence" value="ECO:0007669"/>
    <property type="project" value="UniProtKB-UniRule"/>
</dbReference>
<dbReference type="PANTHER" id="PTHR42749">
    <property type="entry name" value="CELL SHAPE-DETERMINING PROTEIN MREB"/>
    <property type="match status" value="1"/>
</dbReference>
<evidence type="ECO:0000256" key="3">
    <source>
        <dbReference type="ARBA" id="ARBA00022840"/>
    </source>
</evidence>
<dbReference type="EMBL" id="PEZP01000043">
    <property type="protein sequence ID" value="PIT97827.1"/>
    <property type="molecule type" value="Genomic_DNA"/>
</dbReference>
<comment type="subcellular location">
    <subcellularLocation>
        <location evidence="6">Cytoplasm</location>
    </subcellularLocation>
    <text evidence="6">Membrane-associated.</text>
</comment>
<keyword evidence="1 6" id="KW-0963">Cytoplasm</keyword>